<sequence>MGKEITRSYVSFQPNGDQFIAFISLDAVSAEDRDLEVVLRDAADCYGDHIRAMRVLIEEMRENRMRRMPVFARRMWVLGDQVLRLIEHLSLLGLELDGVYDHLSRDLGVKRKWLEKAVIFRRHIPVVDAIPESLKWGKCEKGTRKKAERIMKGEPVN</sequence>
<gene>
    <name evidence="1" type="ORF">IMF26_04490</name>
</gene>
<dbReference type="KEGG" id="fcz:IMF26_04490"/>
<accession>A0AAT9LGL8</accession>
<dbReference type="EMBL" id="CP062796">
    <property type="protein sequence ID" value="QUL99318.1"/>
    <property type="molecule type" value="Genomic_DNA"/>
</dbReference>
<evidence type="ECO:0000313" key="1">
    <source>
        <dbReference type="EMBL" id="QUL99318.1"/>
    </source>
</evidence>
<reference evidence="1" key="1">
    <citation type="submission" date="2020-10" db="EMBL/GenBank/DDBJ databases">
        <authorList>
            <person name="Kadnikov V."/>
            <person name="Beletsky A.V."/>
            <person name="Mardanov A.V."/>
            <person name="Karnachuk O.V."/>
            <person name="Ravin N.V."/>
        </authorList>
    </citation>
    <scope>NUCLEOTIDE SEQUENCE</scope>
    <source>
        <strain evidence="1">Bu02</strain>
    </source>
</reference>
<reference evidence="1" key="2">
    <citation type="journal article" date="2023" name="Biology">
        <title>Prokaryotic Life Associated with Coal-Fire Gas Vents Revealed by Metagenomics.</title>
        <authorList>
            <person name="Kadnikov V.V."/>
            <person name="Mardanov A.V."/>
            <person name="Beletsky A.V."/>
            <person name="Karnachuk O.V."/>
            <person name="Ravin N.V."/>
        </authorList>
    </citation>
    <scope>NUCLEOTIDE SEQUENCE</scope>
    <source>
        <strain evidence="1">Bu02</strain>
    </source>
</reference>
<organism evidence="1">
    <name type="scientific">Candidatus Fermentithermobacillus carboniphilus</name>
    <dbReference type="NCBI Taxonomy" id="3085328"/>
    <lineage>
        <taxon>Bacteria</taxon>
        <taxon>Bacillati</taxon>
        <taxon>Bacillota</taxon>
        <taxon>Candidatus Fermentithermobacillia</taxon>
        <taxon>Candidatus Fermentithermobacillales</taxon>
        <taxon>Candidatus Fermentithermobacillaceae</taxon>
        <taxon>Candidatus Fermentithermobacillus</taxon>
    </lineage>
</organism>
<name>A0AAT9LGL8_9FIRM</name>
<dbReference type="AlphaFoldDB" id="A0AAT9LGL8"/>
<protein>
    <submittedName>
        <fullName evidence="1">Uncharacterized protein</fullName>
    </submittedName>
</protein>
<proteinExistence type="predicted"/>